<organism evidence="1 2">
    <name type="scientific">Streptococcus infantarius</name>
    <dbReference type="NCBI Taxonomy" id="102684"/>
    <lineage>
        <taxon>Bacteria</taxon>
        <taxon>Bacillati</taxon>
        <taxon>Bacillota</taxon>
        <taxon>Bacilli</taxon>
        <taxon>Lactobacillales</taxon>
        <taxon>Streptococcaceae</taxon>
        <taxon>Streptococcus</taxon>
    </lineage>
</organism>
<dbReference type="AlphaFoldDB" id="A0A380KLZ8"/>
<dbReference type="Proteomes" id="UP000255352">
    <property type="component" value="Unassembled WGS sequence"/>
</dbReference>
<name>A0A380KLZ8_9STRE</name>
<gene>
    <name evidence="1" type="ORF">NCTC13760_01012</name>
</gene>
<evidence type="ECO:0000313" key="1">
    <source>
        <dbReference type="EMBL" id="SUN68325.1"/>
    </source>
</evidence>
<dbReference type="RefSeq" id="WP_006532152.1">
    <property type="nucleotide sequence ID" value="NZ_CABKNK020000003.1"/>
</dbReference>
<dbReference type="GeneID" id="69901858"/>
<accession>A0A380KLZ8</accession>
<reference evidence="1 2" key="1">
    <citation type="submission" date="2018-06" db="EMBL/GenBank/DDBJ databases">
        <authorList>
            <consortium name="Pathogen Informatics"/>
            <person name="Doyle S."/>
        </authorList>
    </citation>
    <scope>NUCLEOTIDE SEQUENCE [LARGE SCALE GENOMIC DNA]</scope>
    <source>
        <strain evidence="1 2">NCTC13760</strain>
    </source>
</reference>
<evidence type="ECO:0000313" key="2">
    <source>
        <dbReference type="Proteomes" id="UP000255352"/>
    </source>
</evidence>
<sequence>MLKSLKKYLPYQGMKYIKPEKAGNLTETMSNLRQLAQSSRNEFTLLSQSLAERVGPFRAERVSQWMNQAQYCRPHFWCYYRLPSNHPDDVAMAIRLFGNYNHFGISVEVSFIERKRSEESLRKQNKVLSIPISSPLYYIVQKDGTSSKIEGTEENRQMLIQSVNNAQVRKVLVKKDVIYDDTQTMEQFLDKLYKAFNELLPYYEVTKK</sequence>
<dbReference type="EMBL" id="UHFP01000001">
    <property type="protein sequence ID" value="SUN68325.1"/>
    <property type="molecule type" value="Genomic_DNA"/>
</dbReference>
<protein>
    <submittedName>
        <fullName evidence="1">Sakacin A production response regulator</fullName>
    </submittedName>
</protein>
<proteinExistence type="predicted"/>